<name>A0A2C9U1E6_MANES</name>
<gene>
    <name evidence="1" type="ORF">MANES_18G044800v8</name>
</gene>
<comment type="caution">
    <text evidence="1">The sequence shown here is derived from an EMBL/GenBank/DDBJ whole genome shotgun (WGS) entry which is preliminary data.</text>
</comment>
<dbReference type="EMBL" id="CM004404">
    <property type="protein sequence ID" value="OAY23013.1"/>
    <property type="molecule type" value="Genomic_DNA"/>
</dbReference>
<dbReference type="STRING" id="3983.A0A2C9U1E6"/>
<dbReference type="OrthoDB" id="661559at2759"/>
<dbReference type="AlphaFoldDB" id="A0A2C9U1E6"/>
<dbReference type="Proteomes" id="UP000091857">
    <property type="component" value="Chromosome 18"/>
</dbReference>
<evidence type="ECO:0000313" key="2">
    <source>
        <dbReference type="Proteomes" id="UP000091857"/>
    </source>
</evidence>
<organism evidence="1 2">
    <name type="scientific">Manihot esculenta</name>
    <name type="common">Cassava</name>
    <name type="synonym">Jatropha manihot</name>
    <dbReference type="NCBI Taxonomy" id="3983"/>
    <lineage>
        <taxon>Eukaryota</taxon>
        <taxon>Viridiplantae</taxon>
        <taxon>Streptophyta</taxon>
        <taxon>Embryophyta</taxon>
        <taxon>Tracheophyta</taxon>
        <taxon>Spermatophyta</taxon>
        <taxon>Magnoliopsida</taxon>
        <taxon>eudicotyledons</taxon>
        <taxon>Gunneridae</taxon>
        <taxon>Pentapetalae</taxon>
        <taxon>rosids</taxon>
        <taxon>fabids</taxon>
        <taxon>Malpighiales</taxon>
        <taxon>Euphorbiaceae</taxon>
        <taxon>Crotonoideae</taxon>
        <taxon>Manihoteae</taxon>
        <taxon>Manihot</taxon>
    </lineage>
</organism>
<dbReference type="OMA" id="DIRSCEY"/>
<accession>A0A2C9U1E6</accession>
<proteinExistence type="predicted"/>
<dbReference type="PANTHER" id="PTHR33181">
    <property type="entry name" value="OS01G0778500 PROTEIN"/>
    <property type="match status" value="1"/>
</dbReference>
<evidence type="ECO:0000313" key="1">
    <source>
        <dbReference type="EMBL" id="OAY23013.1"/>
    </source>
</evidence>
<dbReference type="PANTHER" id="PTHR33181:SF4">
    <property type="entry name" value="OVULE PROTEIN"/>
    <property type="match status" value="1"/>
</dbReference>
<sequence length="116" mass="13717">MRGREGSDIPSSFFLLSPLAVGEPTLQRKMEWWDKVIHPVQRVWKGVALRIGIRKRGLLKLHHDVRACEYEDVRVMWEMLKRNETENAKLSGKKKKRCLWDCFSWARCTPYFGHSC</sequence>
<protein>
    <submittedName>
        <fullName evidence="1">Uncharacterized protein</fullName>
    </submittedName>
</protein>
<dbReference type="Gramene" id="Manes.18G044800.1.v8.1">
    <property type="protein sequence ID" value="Manes.18G044800.1.v8.1.CDS"/>
    <property type="gene ID" value="Manes.18G044800.v8.1"/>
</dbReference>
<keyword evidence="2" id="KW-1185">Reference proteome</keyword>
<reference evidence="2" key="1">
    <citation type="journal article" date="2016" name="Nat. Biotechnol.">
        <title>Sequencing wild and cultivated cassava and related species reveals extensive interspecific hybridization and genetic diversity.</title>
        <authorList>
            <person name="Bredeson J.V."/>
            <person name="Lyons J.B."/>
            <person name="Prochnik S.E."/>
            <person name="Wu G.A."/>
            <person name="Ha C.M."/>
            <person name="Edsinger-Gonzales E."/>
            <person name="Grimwood J."/>
            <person name="Schmutz J."/>
            <person name="Rabbi I.Y."/>
            <person name="Egesi C."/>
            <person name="Nauluvula P."/>
            <person name="Lebot V."/>
            <person name="Ndunguru J."/>
            <person name="Mkamilo G."/>
            <person name="Bart R.S."/>
            <person name="Setter T.L."/>
            <person name="Gleadow R.M."/>
            <person name="Kulakow P."/>
            <person name="Ferguson M.E."/>
            <person name="Rounsley S."/>
            <person name="Rokhsar D.S."/>
        </authorList>
    </citation>
    <scope>NUCLEOTIDE SEQUENCE [LARGE SCALE GENOMIC DNA]</scope>
    <source>
        <strain evidence="2">cv. AM560-2</strain>
    </source>
</reference>